<keyword evidence="4" id="KW-1185">Reference proteome</keyword>
<organism evidence="3 4">
    <name type="scientific">Vibrio sagamiensis NBRC 104589</name>
    <dbReference type="NCBI Taxonomy" id="1219064"/>
    <lineage>
        <taxon>Bacteria</taxon>
        <taxon>Pseudomonadati</taxon>
        <taxon>Pseudomonadota</taxon>
        <taxon>Gammaproteobacteria</taxon>
        <taxon>Vibrionales</taxon>
        <taxon>Vibrionaceae</taxon>
        <taxon>Vibrio</taxon>
    </lineage>
</organism>
<dbReference type="AlphaFoldDB" id="A0A511QD46"/>
<reference evidence="3 4" key="1">
    <citation type="submission" date="2019-07" db="EMBL/GenBank/DDBJ databases">
        <title>Whole genome shotgun sequence of Vibrio sagamiensis NBRC 104589.</title>
        <authorList>
            <person name="Hosoyama A."/>
            <person name="Uohara A."/>
            <person name="Ohji S."/>
            <person name="Ichikawa N."/>
        </authorList>
    </citation>
    <scope>NUCLEOTIDE SEQUENCE [LARGE SCALE GENOMIC DNA]</scope>
    <source>
        <strain evidence="3 4">NBRC 104589</strain>
    </source>
</reference>
<evidence type="ECO:0008006" key="5">
    <source>
        <dbReference type="Google" id="ProtNLM"/>
    </source>
</evidence>
<dbReference type="Pfam" id="PF12500">
    <property type="entry name" value="TRSP"/>
    <property type="match status" value="1"/>
</dbReference>
<evidence type="ECO:0000313" key="3">
    <source>
        <dbReference type="EMBL" id="GEM75116.1"/>
    </source>
</evidence>
<dbReference type="InterPro" id="IPR000836">
    <property type="entry name" value="PRTase_dom"/>
</dbReference>
<name>A0A511QD46_9VIBR</name>
<dbReference type="SUPFAM" id="SSF53271">
    <property type="entry name" value="PRTase-like"/>
    <property type="match status" value="1"/>
</dbReference>
<evidence type="ECO:0000313" key="4">
    <source>
        <dbReference type="Proteomes" id="UP000321922"/>
    </source>
</evidence>
<evidence type="ECO:0000259" key="2">
    <source>
        <dbReference type="Pfam" id="PF15609"/>
    </source>
</evidence>
<dbReference type="Proteomes" id="UP000321922">
    <property type="component" value="Unassembled WGS sequence"/>
</dbReference>
<dbReference type="InterPro" id="IPR011214">
    <property type="entry name" value="UCP020967"/>
</dbReference>
<protein>
    <recommendedName>
        <fullName evidence="5">Phosphoribosyltransferase</fullName>
    </recommendedName>
</protein>
<evidence type="ECO:0000259" key="1">
    <source>
        <dbReference type="Pfam" id="PF12500"/>
    </source>
</evidence>
<feature type="domain" description="TRSP" evidence="1">
    <location>
        <begin position="267"/>
        <end position="341"/>
    </location>
</feature>
<feature type="domain" description="Orotate phosphoribosyltransferase-like" evidence="2">
    <location>
        <begin position="27"/>
        <end position="213"/>
    </location>
</feature>
<dbReference type="EMBL" id="BJXJ01000009">
    <property type="protein sequence ID" value="GEM75116.1"/>
    <property type="molecule type" value="Genomic_DNA"/>
</dbReference>
<comment type="caution">
    <text evidence="3">The sequence shown here is derived from an EMBL/GenBank/DDBJ whole genome shotgun (WGS) entry which is preliminary data.</text>
</comment>
<dbReference type="InterPro" id="IPR022537">
    <property type="entry name" value="TRSP_dom"/>
</dbReference>
<accession>A0A511QD46</accession>
<proteinExistence type="predicted"/>
<dbReference type="InterPro" id="IPR029057">
    <property type="entry name" value="PRTase-like"/>
</dbReference>
<dbReference type="PIRSF" id="PIRSF020967">
    <property type="entry name" value="UCP020967"/>
    <property type="match status" value="1"/>
</dbReference>
<dbReference type="CDD" id="cd06223">
    <property type="entry name" value="PRTases_typeI"/>
    <property type="match status" value="1"/>
</dbReference>
<gene>
    <name evidence="3" type="ORF">VSA01S_12280</name>
</gene>
<dbReference type="Gene3D" id="3.40.50.2020">
    <property type="match status" value="1"/>
</dbReference>
<sequence>MQKHNIQIKNGSLNITVLEQTIPLNELLDFASRENPKRGFLFVSKVLGKHIPVKPSLMRDAYNALAEKVVGAESSFVVGMAETATGLGAGFADSLANKQKQDVYYQHTTRYKADKPIWLTLDEAHSHAVDHILYQAEQPLLSSITKSRRLILVDDEISTGRTLKLLGDKLLPKMEQVKEVVIVSLVNWLSQEHRDQFDAWGIPVTHVSLLDGNFTFIPVPGFSPSLPKNVDKDLDTRACRKDLGRFGLKMPFDGPIPKLDIDQPRAVIGDGEHLYLPFLAAEKAEQRGGDVVFQSTTRSPIMLGNAILSKQAFRVDERNVEHYIYNLQDVGRKAVHFLEDECQRKINQLAARFPLLESEIE</sequence>
<dbReference type="RefSeq" id="WP_039981979.1">
    <property type="nucleotide sequence ID" value="NZ_BAOJ01000087.1"/>
</dbReference>
<dbReference type="InterPro" id="IPR041688">
    <property type="entry name" value="PRTase_2"/>
</dbReference>
<dbReference type="Pfam" id="PF15609">
    <property type="entry name" value="PRTase_2"/>
    <property type="match status" value="1"/>
</dbReference>